<name>W6R7M0_ECTO5</name>
<dbReference type="Pfam" id="PF22022">
    <property type="entry name" value="Phage_int_M"/>
    <property type="match status" value="1"/>
</dbReference>
<evidence type="ECO:0000256" key="7">
    <source>
        <dbReference type="SAM" id="MobiDB-lite"/>
    </source>
</evidence>
<dbReference type="InterPro" id="IPR002104">
    <property type="entry name" value="Integrase_catalytic"/>
</dbReference>
<dbReference type="Proteomes" id="UP000032841">
    <property type="component" value="Chromosome"/>
</dbReference>
<keyword evidence="6" id="KW-0175">Coiled coil</keyword>
<organism evidence="10 11">
    <name type="scientific">Ectopseudomonas oleovorans (strain CECT 5344)</name>
    <name type="common">Pseudomonas pseudoalcaligenes</name>
    <dbReference type="NCBI Taxonomy" id="1182590"/>
    <lineage>
        <taxon>Bacteria</taxon>
        <taxon>Pseudomonadati</taxon>
        <taxon>Pseudomonadota</taxon>
        <taxon>Gammaproteobacteria</taxon>
        <taxon>Pseudomonadales</taxon>
        <taxon>Pseudomonadaceae</taxon>
        <taxon>Ectopseudomonas</taxon>
    </lineage>
</organism>
<dbReference type="PANTHER" id="PTHR30629:SF2">
    <property type="entry name" value="PROPHAGE INTEGRASE INTS-RELATED"/>
    <property type="match status" value="1"/>
</dbReference>
<keyword evidence="4" id="KW-0233">DNA recombination</keyword>
<comment type="similarity">
    <text evidence="1">Belongs to the 'phage' integrase family.</text>
</comment>
<feature type="domain" description="Tyr recombinase" evidence="8">
    <location>
        <begin position="238"/>
        <end position="427"/>
    </location>
</feature>
<dbReference type="SUPFAM" id="SSF56349">
    <property type="entry name" value="DNA breaking-rejoining enzymes"/>
    <property type="match status" value="1"/>
</dbReference>
<dbReference type="GO" id="GO:0015074">
    <property type="term" value="P:DNA integration"/>
    <property type="evidence" value="ECO:0007669"/>
    <property type="project" value="UniProtKB-KW"/>
</dbReference>
<dbReference type="KEGG" id="ppse:BN5_3834"/>
<dbReference type="eggNOG" id="COG0582">
    <property type="taxonomic scope" value="Bacteria"/>
</dbReference>
<feature type="domain" description="Core-binding (CB)" evidence="9">
    <location>
        <begin position="122"/>
        <end position="206"/>
    </location>
</feature>
<dbReference type="PANTHER" id="PTHR30629">
    <property type="entry name" value="PROPHAGE INTEGRASE"/>
    <property type="match status" value="1"/>
</dbReference>
<gene>
    <name evidence="10" type="ORF">BN5_3834</name>
</gene>
<dbReference type="EMBL" id="HG916826">
    <property type="protein sequence ID" value="CDM42376.1"/>
    <property type="molecule type" value="Genomic_DNA"/>
</dbReference>
<dbReference type="PROSITE" id="PS51900">
    <property type="entry name" value="CB"/>
    <property type="match status" value="1"/>
</dbReference>
<dbReference type="InterPro" id="IPR044068">
    <property type="entry name" value="CB"/>
</dbReference>
<dbReference type="GO" id="GO:0006310">
    <property type="term" value="P:DNA recombination"/>
    <property type="evidence" value="ECO:0007669"/>
    <property type="project" value="UniProtKB-KW"/>
</dbReference>
<evidence type="ECO:0000256" key="1">
    <source>
        <dbReference type="ARBA" id="ARBA00008857"/>
    </source>
</evidence>
<evidence type="ECO:0000256" key="2">
    <source>
        <dbReference type="ARBA" id="ARBA00022908"/>
    </source>
</evidence>
<evidence type="ECO:0000256" key="5">
    <source>
        <dbReference type="PROSITE-ProRule" id="PRU01248"/>
    </source>
</evidence>
<dbReference type="PROSITE" id="PS51898">
    <property type="entry name" value="TYR_RECOMBINASE"/>
    <property type="match status" value="1"/>
</dbReference>
<feature type="coiled-coil region" evidence="6">
    <location>
        <begin position="90"/>
        <end position="117"/>
    </location>
</feature>
<dbReference type="Gene3D" id="1.10.443.10">
    <property type="entry name" value="Intergrase catalytic core"/>
    <property type="match status" value="1"/>
</dbReference>
<feature type="region of interest" description="Disordered" evidence="7">
    <location>
        <begin position="1"/>
        <end position="22"/>
    </location>
</feature>
<dbReference type="InterPro" id="IPR010998">
    <property type="entry name" value="Integrase_recombinase_N"/>
</dbReference>
<dbReference type="AlphaFoldDB" id="W6R7M0"/>
<dbReference type="CDD" id="cd00801">
    <property type="entry name" value="INT_P4_C"/>
    <property type="match status" value="1"/>
</dbReference>
<protein>
    <recommendedName>
        <fullName evidence="12">Integrase</fullName>
    </recommendedName>
</protein>
<keyword evidence="3 5" id="KW-0238">DNA-binding</keyword>
<dbReference type="HOGENOM" id="CLU_027562_0_4_6"/>
<evidence type="ECO:0000259" key="9">
    <source>
        <dbReference type="PROSITE" id="PS51900"/>
    </source>
</evidence>
<dbReference type="InterPro" id="IPR013762">
    <property type="entry name" value="Integrase-like_cat_sf"/>
</dbReference>
<dbReference type="InterPro" id="IPR011010">
    <property type="entry name" value="DNA_brk_join_enz"/>
</dbReference>
<keyword evidence="2" id="KW-0229">DNA integration</keyword>
<evidence type="ECO:0008006" key="12">
    <source>
        <dbReference type="Google" id="ProtNLM"/>
    </source>
</evidence>
<evidence type="ECO:0000259" key="8">
    <source>
        <dbReference type="PROSITE" id="PS51898"/>
    </source>
</evidence>
<evidence type="ECO:0000256" key="6">
    <source>
        <dbReference type="SAM" id="Coils"/>
    </source>
</evidence>
<dbReference type="Pfam" id="PF00589">
    <property type="entry name" value="Phage_integrase"/>
    <property type="match status" value="1"/>
</dbReference>
<evidence type="ECO:0000313" key="10">
    <source>
        <dbReference type="EMBL" id="CDM42376.1"/>
    </source>
</evidence>
<sequence>MAGTVNEQKLRGMKPGGGKLTESLPGRGMGSLIFKRQGETPPMAFYRYRLDGKDSLIKIGVCKLSPRGIGLTLPEIRERARELAKVAVEHGDVRAHLEDLENQAELARIEREREINALRVQGSFEELFREYIEDRRGKVRDDQVSEYERILKVDLLEAHAQVLALRASEVRPQHIRQILETIWNRGATRQADKVRSFLRAAFQYGMTAEHSLGRSSSKNYSIDSNPVDAVLVPSTSKPGTRALSDTELKHFWATITETDGIGPVISRLFQFVIALGGQRIEQVAREPWSSYDRESRTLRLVDRKGRGEVERIHLVPLTDRALELLEQVEAITGGFEWPWTSYGKKPFATTSFAHAIRDWLGSKHGKIDDEQIPHFTPRDLRRTCAQLMQRNGVDDRLSDLLQSHGQTGVVGQHYRNNPEAYLPEKLKAMAGFEAALSKVLD</sequence>
<dbReference type="InterPro" id="IPR053876">
    <property type="entry name" value="Phage_int_M"/>
</dbReference>
<accession>W6R7M0</accession>
<evidence type="ECO:0000313" key="11">
    <source>
        <dbReference type="Proteomes" id="UP000032841"/>
    </source>
</evidence>
<evidence type="ECO:0000256" key="3">
    <source>
        <dbReference type="ARBA" id="ARBA00023125"/>
    </source>
</evidence>
<dbReference type="Gene3D" id="1.10.150.130">
    <property type="match status" value="1"/>
</dbReference>
<reference evidence="10 11" key="1">
    <citation type="submission" date="2013-11" db="EMBL/GenBank/DDBJ databases">
        <title>Complete genome sequence of the cyanide-degrading bacterium Pseudomonas pseudoalcaligenes CECT 5344.</title>
        <authorList>
            <person name="Wibberg D."/>
            <person name="Puehler A."/>
            <person name="Schlueter A."/>
        </authorList>
    </citation>
    <scope>NUCLEOTIDE SEQUENCE [LARGE SCALE GENOMIC DNA]</scope>
    <source>
        <strain evidence="11">CECT 5344</strain>
    </source>
</reference>
<proteinExistence type="inferred from homology"/>
<dbReference type="InterPro" id="IPR050808">
    <property type="entry name" value="Phage_Integrase"/>
</dbReference>
<evidence type="ECO:0000256" key="4">
    <source>
        <dbReference type="ARBA" id="ARBA00023172"/>
    </source>
</evidence>
<dbReference type="GO" id="GO:0003677">
    <property type="term" value="F:DNA binding"/>
    <property type="evidence" value="ECO:0007669"/>
    <property type="project" value="UniProtKB-UniRule"/>
</dbReference>